<dbReference type="RefSeq" id="WP_076429969.1">
    <property type="nucleotide sequence ID" value="NZ_FTNO01000001.1"/>
</dbReference>
<protein>
    <recommendedName>
        <fullName evidence="3">Haem-NO-binding</fullName>
    </recommendedName>
</protein>
<evidence type="ECO:0008006" key="3">
    <source>
        <dbReference type="Google" id="ProtNLM"/>
    </source>
</evidence>
<evidence type="ECO:0000313" key="2">
    <source>
        <dbReference type="Proteomes" id="UP000186914"/>
    </source>
</evidence>
<organism evidence="1 2">
    <name type="scientific">Haladaptatus litoreus</name>
    <dbReference type="NCBI Taxonomy" id="553468"/>
    <lineage>
        <taxon>Archaea</taxon>
        <taxon>Methanobacteriati</taxon>
        <taxon>Methanobacteriota</taxon>
        <taxon>Stenosarchaea group</taxon>
        <taxon>Halobacteria</taxon>
        <taxon>Halobacteriales</taxon>
        <taxon>Haladaptataceae</taxon>
        <taxon>Haladaptatus</taxon>
    </lineage>
</organism>
<gene>
    <name evidence="1" type="ORF">SAMN05421858_2059</name>
</gene>
<name>A0A1N6ZJQ3_9EURY</name>
<dbReference type="OrthoDB" id="165361at2157"/>
<proteinExistence type="predicted"/>
<sequence length="173" mass="18922">MAQMATAGAEVKGDSLSSLVEGVSRLSDAYRKRVIDVLDSHGIPEPQPGEWYSLEGAINALDELVDVIGPRTVKTIGKEIPETVEWPPAIDNVEAALTALDDVYQMHHRGDVGYYEFEKTGETSGRMVCETPYPASMDQGIVEGIVKKFNNSGAFVQVEEDEAAAERTFEVSW</sequence>
<accession>A0A1N6ZJQ3</accession>
<reference evidence="2" key="1">
    <citation type="submission" date="2017-01" db="EMBL/GenBank/DDBJ databases">
        <authorList>
            <person name="Varghese N."/>
            <person name="Submissions S."/>
        </authorList>
    </citation>
    <scope>NUCLEOTIDE SEQUENCE [LARGE SCALE GENOMIC DNA]</scope>
    <source>
        <strain evidence="2">CGMCC 1.7737</strain>
    </source>
</reference>
<keyword evidence="2" id="KW-1185">Reference proteome</keyword>
<dbReference type="AlphaFoldDB" id="A0A1N6ZJQ3"/>
<dbReference type="EMBL" id="FTNO01000001">
    <property type="protein sequence ID" value="SIR27049.1"/>
    <property type="molecule type" value="Genomic_DNA"/>
</dbReference>
<evidence type="ECO:0000313" key="1">
    <source>
        <dbReference type="EMBL" id="SIR27049.1"/>
    </source>
</evidence>
<dbReference type="Proteomes" id="UP000186914">
    <property type="component" value="Unassembled WGS sequence"/>
</dbReference>